<dbReference type="SUPFAM" id="SSF51971">
    <property type="entry name" value="Nucleotide-binding domain"/>
    <property type="match status" value="1"/>
</dbReference>
<dbReference type="InterPro" id="IPR023753">
    <property type="entry name" value="FAD/NAD-binding_dom"/>
</dbReference>
<dbReference type="GO" id="GO:0051539">
    <property type="term" value="F:4 iron, 4 sulfur cluster binding"/>
    <property type="evidence" value="ECO:0007669"/>
    <property type="project" value="InterPro"/>
</dbReference>
<dbReference type="STRING" id="1123323.SAMN05216245_1362"/>
<gene>
    <name evidence="2" type="ORF">SAMN05216245_1362</name>
</gene>
<dbReference type="PANTHER" id="PTHR42783">
    <property type="entry name" value="GLUTAMATE SYNTHASE [NADPH] SMALL CHAIN"/>
    <property type="match status" value="1"/>
</dbReference>
<reference evidence="2 3" key="1">
    <citation type="submission" date="2016-10" db="EMBL/GenBank/DDBJ databases">
        <authorList>
            <person name="de Groot N.N."/>
        </authorList>
    </citation>
    <scope>NUCLEOTIDE SEQUENCE [LARGE SCALE GENOMIC DNA]</scope>
    <source>
        <strain evidence="2 3">DSM 9236</strain>
    </source>
</reference>
<evidence type="ECO:0000313" key="2">
    <source>
        <dbReference type="EMBL" id="SFE91198.1"/>
    </source>
</evidence>
<dbReference type="InterPro" id="IPR028261">
    <property type="entry name" value="DPD_II"/>
</dbReference>
<protein>
    <submittedName>
        <fullName evidence="2">NADPH-dependent glutamate synthase beta chain</fullName>
    </submittedName>
</protein>
<dbReference type="SMART" id="SM00928">
    <property type="entry name" value="NADH_4Fe-4S"/>
    <property type="match status" value="1"/>
</dbReference>
<dbReference type="InterPro" id="IPR009051">
    <property type="entry name" value="Helical_ferredxn"/>
</dbReference>
<dbReference type="Pfam" id="PF07992">
    <property type="entry name" value="Pyr_redox_2"/>
    <property type="match status" value="1"/>
</dbReference>
<dbReference type="InterPro" id="IPR037207">
    <property type="entry name" value="Nuop51_4Fe4S-bd_sf"/>
</dbReference>
<dbReference type="PRINTS" id="PR00419">
    <property type="entry name" value="ADXRDTASE"/>
</dbReference>
<dbReference type="InterPro" id="IPR036188">
    <property type="entry name" value="FAD/NAD-bd_sf"/>
</dbReference>
<dbReference type="Gene3D" id="3.50.50.60">
    <property type="entry name" value="FAD/NAD(P)-binding domain"/>
    <property type="match status" value="2"/>
</dbReference>
<dbReference type="EMBL" id="FONL01000036">
    <property type="protein sequence ID" value="SFE91198.1"/>
    <property type="molecule type" value="Genomic_DNA"/>
</dbReference>
<keyword evidence="3" id="KW-1185">Reference proteome</keyword>
<dbReference type="SUPFAM" id="SSF46548">
    <property type="entry name" value="alpha-helical ferredoxin"/>
    <property type="match status" value="1"/>
</dbReference>
<evidence type="ECO:0000313" key="3">
    <source>
        <dbReference type="Proteomes" id="UP000198896"/>
    </source>
</evidence>
<dbReference type="GO" id="GO:0016491">
    <property type="term" value="F:oxidoreductase activity"/>
    <property type="evidence" value="ECO:0007669"/>
    <property type="project" value="InterPro"/>
</dbReference>
<dbReference type="Pfam" id="PF10589">
    <property type="entry name" value="NADH_4Fe-4S"/>
    <property type="match status" value="1"/>
</dbReference>
<feature type="domain" description="NADH-ubiquinone oxidoreductase 51kDa subunit iron-sulphur binding" evidence="1">
    <location>
        <begin position="60"/>
        <end position="105"/>
    </location>
</feature>
<dbReference type="AlphaFoldDB" id="A0A1I2EFF7"/>
<evidence type="ECO:0000259" key="1">
    <source>
        <dbReference type="SMART" id="SM00928"/>
    </source>
</evidence>
<proteinExistence type="predicted"/>
<dbReference type="InterPro" id="IPR019575">
    <property type="entry name" value="Nuop51_4Fe4S-bd"/>
</dbReference>
<name>A0A1I2EFF7_9FIRM</name>
<dbReference type="SUPFAM" id="SSF140490">
    <property type="entry name" value="Nqo1C-terminal domain-like"/>
    <property type="match status" value="1"/>
</dbReference>
<sequence>MIYYIESRKHYNILLILQRKVIIMSKITLDIPEKSQKILDAMYQTMEGRLEASPGGVCPIDITLSFVRMCHTQSCGKCVPCRIGLGPLGDLLEKILDYEASPEDLEILRKTAESIFLSADCAIGYGAAEIVLNSLAAFADEYQEHVQHHACLMHQNQPVPCRVACPAHVDIPGYLSLIADGRNEDAIRLIRKDNPFPASCGFVCEHPCEGNCRRNMIDEAINICGLKRYAAEHIGEVPAPKRLPDTGKKIAVVGGGPGGLTAAYYLQLMGHQVTVMERLDKLGGMIRYGIPAYRLPREYLDADINHILSTGIKTQFGISVGKDFTVEDLRKEYDAVYLAFGAHNAKKMRIPGEESAGVISAIDILREVGYGNPPDLTGKKVVIVGGGNVAMDVARTSVRLGAEKVYIAYRRSRADMPALDEEIDGAIAEGCELMELYAPDHVVTDENGHVKALALRPQIPGPIEGGRPKPYDAPEPVLELACDLIVSAIGQDIEWQRFNQQGIPVRKGVIDAMADGSISGSNGIFAGGDCVTGPATLIRSIAAGKVAAINIDQYLGFNHKLDFGVQAAAPHFIDRKPCGRCNIKEREAGIRKQDFETVGRGLSETEAKQEALRCLRCDKFGLGALKQGGNLPW</sequence>
<dbReference type="NCBIfam" id="NF009410">
    <property type="entry name" value="PRK12771.1"/>
    <property type="match status" value="1"/>
</dbReference>
<dbReference type="Gene3D" id="1.10.1060.10">
    <property type="entry name" value="Alpha-helical ferredoxin"/>
    <property type="match status" value="1"/>
</dbReference>
<dbReference type="Proteomes" id="UP000198896">
    <property type="component" value="Unassembled WGS sequence"/>
</dbReference>
<dbReference type="PANTHER" id="PTHR42783:SF3">
    <property type="entry name" value="GLUTAMATE SYNTHASE [NADPH] SMALL CHAIN-RELATED"/>
    <property type="match status" value="1"/>
</dbReference>
<organism evidence="2 3">
    <name type="scientific">Succiniclasticum ruminis DSM 9236</name>
    <dbReference type="NCBI Taxonomy" id="1123323"/>
    <lineage>
        <taxon>Bacteria</taxon>
        <taxon>Bacillati</taxon>
        <taxon>Bacillota</taxon>
        <taxon>Negativicutes</taxon>
        <taxon>Acidaminococcales</taxon>
        <taxon>Acidaminococcaceae</taxon>
        <taxon>Succiniclasticum</taxon>
    </lineage>
</organism>
<dbReference type="Pfam" id="PF14691">
    <property type="entry name" value="Fer4_20"/>
    <property type="match status" value="1"/>
</dbReference>
<accession>A0A1I2EFF7</accession>